<dbReference type="InterPro" id="IPR027417">
    <property type="entry name" value="P-loop_NTPase"/>
</dbReference>
<keyword evidence="3" id="KW-0143">Chaperone</keyword>
<protein>
    <submittedName>
        <fullName evidence="7">GTP-binding protein</fullName>
    </submittedName>
</protein>
<dbReference type="InterPro" id="IPR036627">
    <property type="entry name" value="CobW-likC_sf"/>
</dbReference>
<sequence length="363" mass="40548">MNPKSDLQPIPVTIITGFLGSGKTTLLNRILHAEHGLRVAVLVNDFGAINIDSQLVVGTEEDTISLANGCICCTIRGDFLKATRDLIQRPQPPEYIVVETSGVSDPLEVALTFRAIQRVQIDSILTVMDAEQVLSLDKRQETLSIHQVGMADIVILNKVDLVNEVQLQSVRDFIRQIVSQARIIETIQADVPLELLLNVGQFEIERLASRRPHDVHVHAEDEEQEHEDNGHHHQHSDHTLVFSTWSWRSSQPVSFRALQRMVNRLPETIYRAKGIFFLADAPGQKGILQVVGRRANLTLTQDGWGNATPHSQLVVIGAEGSVDGEDLNQRMEACLAVNAPKSEREYITRTVIEWLRQRLPGTS</sequence>
<reference evidence="7" key="1">
    <citation type="submission" date="2019-09" db="EMBL/GenBank/DDBJ databases">
        <title>Characterisation of the sponge microbiome using genome-centric metagenomics.</title>
        <authorList>
            <person name="Engelberts J.P."/>
            <person name="Robbins S.J."/>
            <person name="De Goeij J.M."/>
            <person name="Aranda M."/>
            <person name="Bell S.C."/>
            <person name="Webster N.S."/>
        </authorList>
    </citation>
    <scope>NUCLEOTIDE SEQUENCE</scope>
    <source>
        <strain evidence="7">SB0664_bin_27</strain>
    </source>
</reference>
<evidence type="ECO:0000256" key="3">
    <source>
        <dbReference type="ARBA" id="ARBA00023186"/>
    </source>
</evidence>
<dbReference type="AlphaFoldDB" id="A0A6B0YU03"/>
<accession>A0A6B0YU03</accession>
<dbReference type="EMBL" id="VXRG01000103">
    <property type="protein sequence ID" value="MXY94183.1"/>
    <property type="molecule type" value="Genomic_DNA"/>
</dbReference>
<dbReference type="Pfam" id="PF07683">
    <property type="entry name" value="CobW_C"/>
    <property type="match status" value="1"/>
</dbReference>
<evidence type="ECO:0000256" key="5">
    <source>
        <dbReference type="ARBA" id="ARBA00049117"/>
    </source>
</evidence>
<dbReference type="SUPFAM" id="SSF90002">
    <property type="entry name" value="Hypothetical protein YjiA, C-terminal domain"/>
    <property type="match status" value="1"/>
</dbReference>
<dbReference type="SUPFAM" id="SSF52540">
    <property type="entry name" value="P-loop containing nucleoside triphosphate hydrolases"/>
    <property type="match status" value="1"/>
</dbReference>
<dbReference type="GO" id="GO:0000166">
    <property type="term" value="F:nucleotide binding"/>
    <property type="evidence" value="ECO:0007669"/>
    <property type="project" value="UniProtKB-KW"/>
</dbReference>
<dbReference type="Pfam" id="PF02492">
    <property type="entry name" value="cobW"/>
    <property type="match status" value="1"/>
</dbReference>
<proteinExistence type="inferred from homology"/>
<comment type="catalytic activity">
    <reaction evidence="5">
        <text>GTP + H2O = GDP + phosphate + H(+)</text>
        <dbReference type="Rhea" id="RHEA:19669"/>
        <dbReference type="ChEBI" id="CHEBI:15377"/>
        <dbReference type="ChEBI" id="CHEBI:15378"/>
        <dbReference type="ChEBI" id="CHEBI:37565"/>
        <dbReference type="ChEBI" id="CHEBI:43474"/>
        <dbReference type="ChEBI" id="CHEBI:58189"/>
    </reaction>
    <physiologicalReaction direction="left-to-right" evidence="5">
        <dbReference type="Rhea" id="RHEA:19670"/>
    </physiologicalReaction>
</comment>
<dbReference type="Gene3D" id="3.30.1220.10">
    <property type="entry name" value="CobW-like, C-terminal domain"/>
    <property type="match status" value="1"/>
</dbReference>
<dbReference type="InterPro" id="IPR011629">
    <property type="entry name" value="CobW-like_C"/>
</dbReference>
<dbReference type="SMART" id="SM00833">
    <property type="entry name" value="CobW_C"/>
    <property type="match status" value="1"/>
</dbReference>
<name>A0A6B0YU03_9CHLR</name>
<dbReference type="PANTHER" id="PTHR13748">
    <property type="entry name" value="COBW-RELATED"/>
    <property type="match status" value="1"/>
</dbReference>
<dbReference type="CDD" id="cd03112">
    <property type="entry name" value="CobW-like"/>
    <property type="match status" value="1"/>
</dbReference>
<dbReference type="Gene3D" id="3.40.50.300">
    <property type="entry name" value="P-loop containing nucleotide triphosphate hydrolases"/>
    <property type="match status" value="1"/>
</dbReference>
<dbReference type="InterPro" id="IPR003495">
    <property type="entry name" value="CobW/HypB/UreG_nucleotide-bd"/>
</dbReference>
<comment type="caution">
    <text evidence="7">The sequence shown here is derived from an EMBL/GenBank/DDBJ whole genome shotgun (WGS) entry which is preliminary data.</text>
</comment>
<evidence type="ECO:0000313" key="7">
    <source>
        <dbReference type="EMBL" id="MXY94183.1"/>
    </source>
</evidence>
<evidence type="ECO:0000256" key="4">
    <source>
        <dbReference type="ARBA" id="ARBA00034320"/>
    </source>
</evidence>
<evidence type="ECO:0000256" key="1">
    <source>
        <dbReference type="ARBA" id="ARBA00022741"/>
    </source>
</evidence>
<evidence type="ECO:0000259" key="6">
    <source>
        <dbReference type="SMART" id="SM00833"/>
    </source>
</evidence>
<keyword evidence="2" id="KW-0378">Hydrolase</keyword>
<feature type="domain" description="CobW C-terminal" evidence="6">
    <location>
        <begin position="242"/>
        <end position="335"/>
    </location>
</feature>
<comment type="similarity">
    <text evidence="4">Belongs to the SIMIBI class G3E GTPase family. ZNG1 subfamily.</text>
</comment>
<dbReference type="InterPro" id="IPR051316">
    <property type="entry name" value="Zinc-reg_GTPase_activator"/>
</dbReference>
<gene>
    <name evidence="7" type="ORF">F4Y42_12140</name>
</gene>
<organism evidence="7">
    <name type="scientific">Caldilineaceae bacterium SB0664_bin_27</name>
    <dbReference type="NCBI Taxonomy" id="2605260"/>
    <lineage>
        <taxon>Bacteria</taxon>
        <taxon>Bacillati</taxon>
        <taxon>Chloroflexota</taxon>
        <taxon>Caldilineae</taxon>
        <taxon>Caldilineales</taxon>
        <taxon>Caldilineaceae</taxon>
    </lineage>
</organism>
<keyword evidence="1" id="KW-0547">Nucleotide-binding</keyword>
<dbReference type="GO" id="GO:0016787">
    <property type="term" value="F:hydrolase activity"/>
    <property type="evidence" value="ECO:0007669"/>
    <property type="project" value="UniProtKB-KW"/>
</dbReference>
<evidence type="ECO:0000256" key="2">
    <source>
        <dbReference type="ARBA" id="ARBA00022801"/>
    </source>
</evidence>
<dbReference type="PANTHER" id="PTHR13748:SF59">
    <property type="entry name" value="COBW C-TERMINAL DOMAIN-CONTAINING PROTEIN"/>
    <property type="match status" value="1"/>
</dbReference>